<keyword evidence="3" id="KW-1185">Reference proteome</keyword>
<evidence type="ECO:0008006" key="4">
    <source>
        <dbReference type="Google" id="ProtNLM"/>
    </source>
</evidence>
<dbReference type="OrthoDB" id="2921395at2759"/>
<feature type="signal peptide" evidence="1">
    <location>
        <begin position="1"/>
        <end position="19"/>
    </location>
</feature>
<reference evidence="2" key="1">
    <citation type="journal article" date="2019" name="Environ. Microbiol.">
        <title>Fungal ecological strategies reflected in gene transcription - a case study of two litter decomposers.</title>
        <authorList>
            <person name="Barbi F."/>
            <person name="Kohler A."/>
            <person name="Barry K."/>
            <person name="Baskaran P."/>
            <person name="Daum C."/>
            <person name="Fauchery L."/>
            <person name="Ihrmark K."/>
            <person name="Kuo A."/>
            <person name="LaButti K."/>
            <person name="Lipzen A."/>
            <person name="Morin E."/>
            <person name="Grigoriev I.V."/>
            <person name="Henrissat B."/>
            <person name="Lindahl B."/>
            <person name="Martin F."/>
        </authorList>
    </citation>
    <scope>NUCLEOTIDE SEQUENCE</scope>
    <source>
        <strain evidence="2">JB14</strain>
    </source>
</reference>
<proteinExistence type="predicted"/>
<dbReference type="AlphaFoldDB" id="A0A6A4HG93"/>
<name>A0A6A4HG93_9AGAR</name>
<accession>A0A6A4HG93</accession>
<dbReference type="Proteomes" id="UP000799118">
    <property type="component" value="Unassembled WGS sequence"/>
</dbReference>
<evidence type="ECO:0000256" key="1">
    <source>
        <dbReference type="SAM" id="SignalP"/>
    </source>
</evidence>
<feature type="chain" id="PRO_5025335689" description="Protein kinase domain-containing protein" evidence="1">
    <location>
        <begin position="20"/>
        <end position="670"/>
    </location>
</feature>
<gene>
    <name evidence="2" type="ORF">BT96DRAFT_69375</name>
</gene>
<organism evidence="2 3">
    <name type="scientific">Gymnopus androsaceus JB14</name>
    <dbReference type="NCBI Taxonomy" id="1447944"/>
    <lineage>
        <taxon>Eukaryota</taxon>
        <taxon>Fungi</taxon>
        <taxon>Dikarya</taxon>
        <taxon>Basidiomycota</taxon>
        <taxon>Agaricomycotina</taxon>
        <taxon>Agaricomycetes</taxon>
        <taxon>Agaricomycetidae</taxon>
        <taxon>Agaricales</taxon>
        <taxon>Marasmiineae</taxon>
        <taxon>Omphalotaceae</taxon>
        <taxon>Gymnopus</taxon>
    </lineage>
</organism>
<evidence type="ECO:0000313" key="3">
    <source>
        <dbReference type="Proteomes" id="UP000799118"/>
    </source>
</evidence>
<dbReference type="EMBL" id="ML769495">
    <property type="protein sequence ID" value="KAE9397592.1"/>
    <property type="molecule type" value="Genomic_DNA"/>
</dbReference>
<protein>
    <recommendedName>
        <fullName evidence="4">Protein kinase domain-containing protein</fullName>
    </recommendedName>
</protein>
<sequence>MKIMMYAVLIAVSAANASSDHDLALLLLLLLLTSDIFCGSGPWITVCTMAPLDFFQNASNFTIQGSEFNAVAGDQVVVTNNYYRDSPRREVVAGKEFRVIHMGDVFFLRTMSSSANEDSKSSLKIFTAVTYNGSQAKQAFEEDILLYTHGRHPNFAQLFGIIQWDLPIMLFHDELIPFSYLTDLYNGNTSPFAYIYLKYRYVADSITAEKQIFPNREIILSTPYDHWMQPSSGLICRGPQSCPVESISNSEYMFLSWDLQHPSCRFFKPFSEQVPPLKFQDYTSNEIIIKHIETHFDTVESFVESRAGTIIPVSCEGAPAFSFGSVMSKEVGISFPTVLKQITAQVRFGPELCYSIGQWELRCYNAPKYKQNGWTRFKFKCIQPQAPMTIDDYHAFPYHFSTNIIAQSVTTTRLGAAWLAQAGHILKDTLDNFVFFGSNICMVLEAENAVVSPFFNPGLMYRNVYLFIAPIKTTKVESNVQFSFNDLPYFWSLDSTGALPMTKQTQKLLGLPSYRAVVENGMQWNAAELSAVSYYIKSKGFNPKSLDYAQAQHYPIFEALDDNDFEVIDCSMVSENDNDLDDNTWELISQMPPDQTYSLKPVEDFHFGLLPQNQHCCERHSHTSECTDTAKYNTTKPKLRLRHTKSLSSWNPNGTLHEPIFDRLYCALWR</sequence>
<evidence type="ECO:0000313" key="2">
    <source>
        <dbReference type="EMBL" id="KAE9397592.1"/>
    </source>
</evidence>
<keyword evidence="1" id="KW-0732">Signal</keyword>